<protein>
    <submittedName>
        <fullName evidence="14">Protocadherin alpha-4-like</fullName>
    </submittedName>
</protein>
<evidence type="ECO:0000256" key="4">
    <source>
        <dbReference type="ARBA" id="ARBA00022729"/>
    </source>
</evidence>
<evidence type="ECO:0000256" key="1">
    <source>
        <dbReference type="ARBA" id="ARBA00004251"/>
    </source>
</evidence>
<evidence type="ECO:0000256" key="11">
    <source>
        <dbReference type="PROSITE-ProRule" id="PRU00043"/>
    </source>
</evidence>
<reference evidence="14" key="1">
    <citation type="submission" date="2025-08" db="UniProtKB">
        <authorList>
            <consortium name="Ensembl"/>
        </authorList>
    </citation>
    <scope>IDENTIFICATION</scope>
</reference>
<dbReference type="Gene3D" id="2.60.40.60">
    <property type="entry name" value="Cadherins"/>
    <property type="match status" value="2"/>
</dbReference>
<evidence type="ECO:0000256" key="7">
    <source>
        <dbReference type="ARBA" id="ARBA00022889"/>
    </source>
</evidence>
<dbReference type="GO" id="GO:0007156">
    <property type="term" value="P:homophilic cell adhesion via plasma membrane adhesion molecules"/>
    <property type="evidence" value="ECO:0007669"/>
    <property type="project" value="InterPro"/>
</dbReference>
<keyword evidence="10" id="KW-0325">Glycoprotein</keyword>
<dbReference type="Pfam" id="PF00028">
    <property type="entry name" value="Cadherin"/>
    <property type="match status" value="1"/>
</dbReference>
<dbReference type="PROSITE" id="PS00232">
    <property type="entry name" value="CADHERIN_1"/>
    <property type="match status" value="1"/>
</dbReference>
<evidence type="ECO:0000256" key="5">
    <source>
        <dbReference type="ARBA" id="ARBA00022737"/>
    </source>
</evidence>
<dbReference type="GO" id="GO:0005509">
    <property type="term" value="F:calcium ion binding"/>
    <property type="evidence" value="ECO:0007669"/>
    <property type="project" value="UniProtKB-UniRule"/>
</dbReference>
<dbReference type="InterPro" id="IPR015919">
    <property type="entry name" value="Cadherin-like_sf"/>
</dbReference>
<proteinExistence type="predicted"/>
<comment type="subcellular location">
    <subcellularLocation>
        <location evidence="1">Cell membrane</location>
        <topology evidence="1">Single-pass type I membrane protein</topology>
    </subcellularLocation>
</comment>
<keyword evidence="5" id="KW-0677">Repeat</keyword>
<dbReference type="Ensembl" id="ENSHCOT00000015987.1">
    <property type="protein sequence ID" value="ENSHCOP00000023568.1"/>
    <property type="gene ID" value="ENSHCOG00000012236.1"/>
</dbReference>
<dbReference type="Pfam" id="PF08266">
    <property type="entry name" value="Cadherin_2"/>
    <property type="match status" value="1"/>
</dbReference>
<dbReference type="FunFam" id="2.60.40.60:FF:000007">
    <property type="entry name" value="Protocadherin alpha 2"/>
    <property type="match status" value="1"/>
</dbReference>
<accession>A0A3Q2ZBP3</accession>
<dbReference type="GeneTree" id="ENSGT00940000164173"/>
<dbReference type="GO" id="GO:0009653">
    <property type="term" value="P:anatomical structure morphogenesis"/>
    <property type="evidence" value="ECO:0007669"/>
    <property type="project" value="UniProtKB-ARBA"/>
</dbReference>
<dbReference type="PANTHER" id="PTHR24028">
    <property type="entry name" value="CADHERIN-87A"/>
    <property type="match status" value="1"/>
</dbReference>
<feature type="domain" description="Cadherin" evidence="13">
    <location>
        <begin position="133"/>
        <end position="225"/>
    </location>
</feature>
<evidence type="ECO:0000256" key="3">
    <source>
        <dbReference type="ARBA" id="ARBA00022692"/>
    </source>
</evidence>
<dbReference type="PROSITE" id="PS50268">
    <property type="entry name" value="CADHERIN_2"/>
    <property type="match status" value="2"/>
</dbReference>
<evidence type="ECO:0000256" key="6">
    <source>
        <dbReference type="ARBA" id="ARBA00022837"/>
    </source>
</evidence>
<evidence type="ECO:0000256" key="8">
    <source>
        <dbReference type="ARBA" id="ARBA00022989"/>
    </source>
</evidence>
<evidence type="ECO:0000313" key="15">
    <source>
        <dbReference type="Proteomes" id="UP000264820"/>
    </source>
</evidence>
<dbReference type="InterPro" id="IPR050174">
    <property type="entry name" value="Protocadherin/Cadherin-CA"/>
</dbReference>
<keyword evidence="6 11" id="KW-0106">Calcium</keyword>
<evidence type="ECO:0000256" key="2">
    <source>
        <dbReference type="ARBA" id="ARBA00022475"/>
    </source>
</evidence>
<sequence>MRPSSKWSSVRMHLFFLLLECFWEAVCGQLSYSVAEEVNVGTFVGNIAKDLNLNVQDLESRMFQIVAGSKRKYFEVNLKTGVLYVNERIDREELCRDEAKCSLSVEAVMSNPLKLYRFEIIVLDVNDNYPSFFSESQVLNIPENTELSTKFPLRAAHDADVGKNTINSYKLSPNDHFSLEAHKGGSVTPDLVLQRLLDREKQAMITLTLTAIDGGTPPKSGTMTIVWRCSCSSVF</sequence>
<dbReference type="STRING" id="109280.ENSHCOP00000023568"/>
<dbReference type="AlphaFoldDB" id="A0A3Q2ZBP3"/>
<dbReference type="GO" id="GO:0005886">
    <property type="term" value="C:plasma membrane"/>
    <property type="evidence" value="ECO:0007669"/>
    <property type="project" value="UniProtKB-SubCell"/>
</dbReference>
<dbReference type="CDD" id="cd11304">
    <property type="entry name" value="Cadherin_repeat"/>
    <property type="match status" value="2"/>
</dbReference>
<dbReference type="SUPFAM" id="SSF49313">
    <property type="entry name" value="Cadherin-like"/>
    <property type="match status" value="2"/>
</dbReference>
<feature type="chain" id="PRO_5018715097" evidence="12">
    <location>
        <begin position="29"/>
        <end position="235"/>
    </location>
</feature>
<feature type="signal peptide" evidence="12">
    <location>
        <begin position="1"/>
        <end position="28"/>
    </location>
</feature>
<keyword evidence="2" id="KW-1003">Cell membrane</keyword>
<evidence type="ECO:0000259" key="13">
    <source>
        <dbReference type="PROSITE" id="PS50268"/>
    </source>
</evidence>
<feature type="domain" description="Cadherin" evidence="13">
    <location>
        <begin position="33"/>
        <end position="132"/>
    </location>
</feature>
<evidence type="ECO:0000256" key="9">
    <source>
        <dbReference type="ARBA" id="ARBA00023136"/>
    </source>
</evidence>
<evidence type="ECO:0000256" key="10">
    <source>
        <dbReference type="ARBA" id="ARBA00023180"/>
    </source>
</evidence>
<organism evidence="14 15">
    <name type="scientific">Hippocampus comes</name>
    <name type="common">Tiger tail seahorse</name>
    <dbReference type="NCBI Taxonomy" id="109280"/>
    <lineage>
        <taxon>Eukaryota</taxon>
        <taxon>Metazoa</taxon>
        <taxon>Chordata</taxon>
        <taxon>Craniata</taxon>
        <taxon>Vertebrata</taxon>
        <taxon>Euteleostomi</taxon>
        <taxon>Actinopterygii</taxon>
        <taxon>Neopterygii</taxon>
        <taxon>Teleostei</taxon>
        <taxon>Neoteleostei</taxon>
        <taxon>Acanthomorphata</taxon>
        <taxon>Syngnathiaria</taxon>
        <taxon>Syngnathiformes</taxon>
        <taxon>Syngnathoidei</taxon>
        <taxon>Syngnathidae</taxon>
        <taxon>Hippocampus</taxon>
    </lineage>
</organism>
<keyword evidence="9" id="KW-0472">Membrane</keyword>
<dbReference type="InterPro" id="IPR002126">
    <property type="entry name" value="Cadherin-like_dom"/>
</dbReference>
<dbReference type="InterPro" id="IPR013164">
    <property type="entry name" value="Cadherin_N"/>
</dbReference>
<keyword evidence="7" id="KW-0130">Cell adhesion</keyword>
<dbReference type="Proteomes" id="UP000264820">
    <property type="component" value="Unplaced"/>
</dbReference>
<keyword evidence="4 12" id="KW-0732">Signal</keyword>
<evidence type="ECO:0000313" key="14">
    <source>
        <dbReference type="Ensembl" id="ENSHCOP00000023568.1"/>
    </source>
</evidence>
<name>A0A3Q2ZBP3_HIPCM</name>
<dbReference type="PRINTS" id="PR00205">
    <property type="entry name" value="CADHERIN"/>
</dbReference>
<reference evidence="14" key="2">
    <citation type="submission" date="2025-09" db="UniProtKB">
        <authorList>
            <consortium name="Ensembl"/>
        </authorList>
    </citation>
    <scope>IDENTIFICATION</scope>
</reference>
<dbReference type="InterPro" id="IPR020894">
    <property type="entry name" value="Cadherin_CS"/>
</dbReference>
<keyword evidence="3" id="KW-0812">Transmembrane</keyword>
<dbReference type="FunFam" id="2.60.40.60:FF:000006">
    <property type="entry name" value="Protocadherin alpha 2"/>
    <property type="match status" value="1"/>
</dbReference>
<keyword evidence="15" id="KW-1185">Reference proteome</keyword>
<dbReference type="SMART" id="SM00112">
    <property type="entry name" value="CA"/>
    <property type="match status" value="2"/>
</dbReference>
<dbReference type="OMA" id="RENICAS"/>
<evidence type="ECO:0000256" key="12">
    <source>
        <dbReference type="SAM" id="SignalP"/>
    </source>
</evidence>
<dbReference type="PANTHER" id="PTHR24028:SF287">
    <property type="entry name" value="CADHERIN-RELATED NEURONAL RECEPTOR VARIABLE 1-RELATED"/>
    <property type="match status" value="1"/>
</dbReference>
<keyword evidence="8" id="KW-1133">Transmembrane helix</keyword>